<dbReference type="OrthoDB" id="2207354at2759"/>
<protein>
    <submittedName>
        <fullName evidence="1">Uncharacterized protein</fullName>
    </submittedName>
</protein>
<dbReference type="InParanoid" id="I1CVE1"/>
<dbReference type="RefSeq" id="XP_067527817.1">
    <property type="nucleotide sequence ID" value="XM_067671527.1"/>
</dbReference>
<evidence type="ECO:0000313" key="1">
    <source>
        <dbReference type="EMBL" id="EIE92421.1"/>
    </source>
</evidence>
<organism evidence="1 2">
    <name type="scientific">Rhizopus delemar (strain RA 99-880 / ATCC MYA-4621 / FGSC 9543 / NRRL 43880)</name>
    <name type="common">Mucormycosis agent</name>
    <name type="synonym">Rhizopus arrhizus var. delemar</name>
    <dbReference type="NCBI Taxonomy" id="246409"/>
    <lineage>
        <taxon>Eukaryota</taxon>
        <taxon>Fungi</taxon>
        <taxon>Fungi incertae sedis</taxon>
        <taxon>Mucoromycota</taxon>
        <taxon>Mucoromycotina</taxon>
        <taxon>Mucoromycetes</taxon>
        <taxon>Mucorales</taxon>
        <taxon>Mucorineae</taxon>
        <taxon>Rhizopodaceae</taxon>
        <taxon>Rhizopus</taxon>
    </lineage>
</organism>
<dbReference type="EMBL" id="GG669511">
    <property type="protein sequence ID" value="EIE92421.1"/>
    <property type="molecule type" value="Genomic_DNA"/>
</dbReference>
<name>I1CVE1_RHIO9</name>
<proteinExistence type="predicted"/>
<gene>
    <name evidence="1" type="ORF">RO3G_16943</name>
</gene>
<dbReference type="VEuPathDB" id="FungiDB:RO3G_16943"/>
<dbReference type="AlphaFoldDB" id="I1CVE1"/>
<dbReference type="Proteomes" id="UP000009138">
    <property type="component" value="Unassembled WGS sequence"/>
</dbReference>
<keyword evidence="2" id="KW-1185">Reference proteome</keyword>
<dbReference type="GeneID" id="93623908"/>
<sequence length="158" mass="17994">MPVILAFIMNENSQTSTSAGSMGTNGTLASCDHILSVKSSIDGIGWNEQYRERLEDFVNIVHTSTTHDCSLSKFVFLCTLQDDDHFDITAYVNKEFFSDVCLSLVRYRRGRVGETTTGRFTFIGQCIQRYLDHTIYERPERKYAQQPSLVEGLKIYNA</sequence>
<accession>I1CVE1</accession>
<reference evidence="1 2" key="1">
    <citation type="journal article" date="2009" name="PLoS Genet.">
        <title>Genomic analysis of the basal lineage fungus Rhizopus oryzae reveals a whole-genome duplication.</title>
        <authorList>
            <person name="Ma L.-J."/>
            <person name="Ibrahim A.S."/>
            <person name="Skory C."/>
            <person name="Grabherr M.G."/>
            <person name="Burger G."/>
            <person name="Butler M."/>
            <person name="Elias M."/>
            <person name="Idnurm A."/>
            <person name="Lang B.F."/>
            <person name="Sone T."/>
            <person name="Abe A."/>
            <person name="Calvo S.E."/>
            <person name="Corrochano L.M."/>
            <person name="Engels R."/>
            <person name="Fu J."/>
            <person name="Hansberg W."/>
            <person name="Kim J.-M."/>
            <person name="Kodira C.D."/>
            <person name="Koehrsen M.J."/>
            <person name="Liu B."/>
            <person name="Miranda-Saavedra D."/>
            <person name="O'Leary S."/>
            <person name="Ortiz-Castellanos L."/>
            <person name="Poulter R."/>
            <person name="Rodriguez-Romero J."/>
            <person name="Ruiz-Herrera J."/>
            <person name="Shen Y.-Q."/>
            <person name="Zeng Q."/>
            <person name="Galagan J."/>
            <person name="Birren B.W."/>
            <person name="Cuomo C.A."/>
            <person name="Wickes B.L."/>
        </authorList>
    </citation>
    <scope>NUCLEOTIDE SEQUENCE [LARGE SCALE GENOMIC DNA]</scope>
    <source>
        <strain evidence="2">RA 99-880 / ATCC MYA-4621 / FGSC 9543 / NRRL 43880</strain>
    </source>
</reference>
<evidence type="ECO:0000313" key="2">
    <source>
        <dbReference type="Proteomes" id="UP000009138"/>
    </source>
</evidence>